<protein>
    <recommendedName>
        <fullName evidence="1">DH domain-containing protein</fullName>
    </recommendedName>
</protein>
<evidence type="ECO:0000313" key="2">
    <source>
        <dbReference type="EMBL" id="CAD8152399.1"/>
    </source>
</evidence>
<comment type="caution">
    <text evidence="2">The sequence shown here is derived from an EMBL/GenBank/DDBJ whole genome shotgun (WGS) entry which is preliminary data.</text>
</comment>
<gene>
    <name evidence="2" type="ORF">PPENT_87.1.T0230032</name>
</gene>
<reference evidence="2" key="1">
    <citation type="submission" date="2021-01" db="EMBL/GenBank/DDBJ databases">
        <authorList>
            <consortium name="Genoscope - CEA"/>
            <person name="William W."/>
        </authorList>
    </citation>
    <scope>NUCLEOTIDE SEQUENCE</scope>
</reference>
<accession>A0A8S1TMZ4</accession>
<dbReference type="OrthoDB" id="660555at2759"/>
<keyword evidence="3" id="KW-1185">Reference proteome</keyword>
<dbReference type="PANTHER" id="PTHR12673">
    <property type="entry name" value="FACIOGENITAL DYSPLASIA PROTEIN"/>
    <property type="match status" value="1"/>
</dbReference>
<dbReference type="EMBL" id="CAJJDO010000023">
    <property type="protein sequence ID" value="CAD8152399.1"/>
    <property type="molecule type" value="Genomic_DNA"/>
</dbReference>
<dbReference type="Pfam" id="PF00621">
    <property type="entry name" value="RhoGEF"/>
    <property type="match status" value="1"/>
</dbReference>
<evidence type="ECO:0000313" key="3">
    <source>
        <dbReference type="Proteomes" id="UP000689195"/>
    </source>
</evidence>
<dbReference type="InterPro" id="IPR051092">
    <property type="entry name" value="FYVE_RhoGEF_PH"/>
</dbReference>
<dbReference type="GO" id="GO:0005085">
    <property type="term" value="F:guanyl-nucleotide exchange factor activity"/>
    <property type="evidence" value="ECO:0007669"/>
    <property type="project" value="InterPro"/>
</dbReference>
<dbReference type="CDD" id="cd00160">
    <property type="entry name" value="RhoGEF"/>
    <property type="match status" value="1"/>
</dbReference>
<name>A0A8S1TMZ4_9CILI</name>
<dbReference type="GO" id="GO:0005737">
    <property type="term" value="C:cytoplasm"/>
    <property type="evidence" value="ECO:0007669"/>
    <property type="project" value="TreeGrafter"/>
</dbReference>
<dbReference type="PROSITE" id="PS50010">
    <property type="entry name" value="DH_2"/>
    <property type="match status" value="1"/>
</dbReference>
<dbReference type="PANTHER" id="PTHR12673:SF159">
    <property type="entry name" value="LD03170P"/>
    <property type="match status" value="1"/>
</dbReference>
<dbReference type="AlphaFoldDB" id="A0A8S1TMZ4"/>
<organism evidence="2 3">
    <name type="scientific">Paramecium pentaurelia</name>
    <dbReference type="NCBI Taxonomy" id="43138"/>
    <lineage>
        <taxon>Eukaryota</taxon>
        <taxon>Sar</taxon>
        <taxon>Alveolata</taxon>
        <taxon>Ciliophora</taxon>
        <taxon>Intramacronucleata</taxon>
        <taxon>Oligohymenophorea</taxon>
        <taxon>Peniculida</taxon>
        <taxon>Parameciidae</taxon>
        <taxon>Paramecium</taxon>
    </lineage>
</organism>
<evidence type="ECO:0000259" key="1">
    <source>
        <dbReference type="PROSITE" id="PS50010"/>
    </source>
</evidence>
<dbReference type="Proteomes" id="UP000689195">
    <property type="component" value="Unassembled WGS sequence"/>
</dbReference>
<dbReference type="SMART" id="SM00325">
    <property type="entry name" value="RhoGEF"/>
    <property type="match status" value="1"/>
</dbReference>
<dbReference type="InterPro" id="IPR000219">
    <property type="entry name" value="DH_dom"/>
</dbReference>
<sequence length="961" mass="114060">MKNKYGQAQLINKQIMRVVGNGALNTSATKTKKKEFQFQQIDQLQQKKNLMTQPNLQKKKDIAAKKIFRFLYKIYKQKEKQHRYRKFVIEEFINTERNYVNDLKILIVIQSQVKQWLNKQQIEIIFNNVQQLYELNSPFLQDLEGFLPYKRFKLLGPKIKGLAPFFKVYFTYYEGFNKSMATLKQCTNDKEDFRKFLKNMPSIKDYNNQDIESYLIKPVQRIPKYNLLLEDIIKHTEKTHPDYKNLCECLELFKKINDDNNKNMDQFLSSKLFDMEKWFGNKLNQKLVDSKRKYITELLTSILDQNNKVINVTAFVLSDLIIIGERQDNQYQYIQSVFLDERSGCLDDNQLHLLNRPQIIKLKKWLNYNYFDFYLQLFFIQKQQQRFLLIFGYCEQKTDSLIQKIIQECKEKSKYTFQRLASRQGSEQKIQFNKIKVTALGIDERHENLSSYKVYIIEVGIDEVFQKLFLRFSQCIKIQDYIKKKYPTNQIHLLKQSTTLSLLNDQKEIESRMIAIPLFVQSVLMSDITRQDSQILKDLGLPENFFDLPFEADKFRNQRNGTQKGPDRFSYVSPTRTLIKTVDYGNDQHSLQNNQCNRRLLSASSMISRNITLVEEQKKKKEKDAIQIIVNHSIPKEKPWEFNIQNNTKVLHVLDQIQKIMQLQQIYDFKLYIFDNKSRVKILQNDENICDLFVDSFIFAKKKKELWFKKILYQDIEYEKSLLYADSVRMKLLYYQLVKDIQISTLTFPTQNYYIKLAAIHLYLQNCNLSFDVIQQIIPASILQLRQREYWNCVVTQEFKEFKASIENTQSAFIQNNQTEEMAQVKQKGIFSSMIQSNQTKFSQVVNINVDSTKAMNHFISECLKNEFCIQQLFQIVCKEALSQFGEQNLVLGIGYLGIRLYSSSKDRIWEKIDKPQSFNVYPGSIEIGFQGRKLKFETNQGFQIQSLFDEYQAIKAQSQE</sequence>
<proteinExistence type="predicted"/>
<feature type="domain" description="DH" evidence="1">
    <location>
        <begin position="84"/>
        <end position="263"/>
    </location>
</feature>